<proteinExistence type="predicted"/>
<dbReference type="Proteomes" id="UP001382904">
    <property type="component" value="Unassembled WGS sequence"/>
</dbReference>
<evidence type="ECO:0000313" key="2">
    <source>
        <dbReference type="EMBL" id="MEJ8645644.1"/>
    </source>
</evidence>
<organism evidence="2 3">
    <name type="scientific">Streptomyces caledonius</name>
    <dbReference type="NCBI Taxonomy" id="3134107"/>
    <lineage>
        <taxon>Bacteria</taxon>
        <taxon>Bacillati</taxon>
        <taxon>Actinomycetota</taxon>
        <taxon>Actinomycetes</taxon>
        <taxon>Kitasatosporales</taxon>
        <taxon>Streptomycetaceae</taxon>
        <taxon>Streptomyces</taxon>
    </lineage>
</organism>
<dbReference type="EMBL" id="JBBKAM010000004">
    <property type="protein sequence ID" value="MEJ8645644.1"/>
    <property type="molecule type" value="Genomic_DNA"/>
</dbReference>
<dbReference type="GO" id="GO:0016874">
    <property type="term" value="F:ligase activity"/>
    <property type="evidence" value="ECO:0007669"/>
    <property type="project" value="UniProtKB-KW"/>
</dbReference>
<name>A0ABU8UCN8_9ACTN</name>
<sequence length="66" mass="7099">MDFGGALARLRASRLAFDPDRGEGVVLYADAPPDGRSWRYAVIARSAGDVEEQETALAEVLEFEGG</sequence>
<keyword evidence="2" id="KW-0436">Ligase</keyword>
<evidence type="ECO:0000259" key="1">
    <source>
        <dbReference type="Pfam" id="PF18105"/>
    </source>
</evidence>
<feature type="domain" description="PGM1 C-terminal" evidence="1">
    <location>
        <begin position="6"/>
        <end position="57"/>
    </location>
</feature>
<dbReference type="Pfam" id="PF18105">
    <property type="entry name" value="PGM1_C"/>
    <property type="match status" value="1"/>
</dbReference>
<dbReference type="InterPro" id="IPR041356">
    <property type="entry name" value="PGM1_C"/>
</dbReference>
<gene>
    <name evidence="2" type="ORF">WKI68_39455</name>
</gene>
<comment type="caution">
    <text evidence="2">The sequence shown here is derived from an EMBL/GenBank/DDBJ whole genome shotgun (WGS) entry which is preliminary data.</text>
</comment>
<accession>A0ABU8UCN8</accession>
<protein>
    <submittedName>
        <fullName evidence="2">Peptide ligase PGM1-related protein</fullName>
    </submittedName>
</protein>
<keyword evidence="3" id="KW-1185">Reference proteome</keyword>
<reference evidence="2 3" key="1">
    <citation type="submission" date="2024-03" db="EMBL/GenBank/DDBJ databases">
        <title>Novel Streptomyces species of biotechnological and ecological value are a feature of Machair soil.</title>
        <authorList>
            <person name="Prole J.R."/>
            <person name="Goodfellow M."/>
            <person name="Allenby N."/>
            <person name="Ward A.C."/>
        </authorList>
    </citation>
    <scope>NUCLEOTIDE SEQUENCE [LARGE SCALE GENOMIC DNA]</scope>
    <source>
        <strain evidence="2 3">MS1.HAVA.3</strain>
    </source>
</reference>
<evidence type="ECO:0000313" key="3">
    <source>
        <dbReference type="Proteomes" id="UP001382904"/>
    </source>
</evidence>